<dbReference type="RefSeq" id="WP_024267852.1">
    <property type="nucleotide sequence ID" value="NC_023035.1"/>
</dbReference>
<dbReference type="Gene3D" id="1.10.10.10">
    <property type="entry name" value="Winged helix-like DNA-binding domain superfamily/Winged helix DNA-binding domain"/>
    <property type="match status" value="1"/>
</dbReference>
<dbReference type="PROSITE" id="PS50931">
    <property type="entry name" value="HTH_LYSR"/>
    <property type="match status" value="1"/>
</dbReference>
<dbReference type="PANTHER" id="PTHR30126">
    <property type="entry name" value="HTH-TYPE TRANSCRIPTIONAL REGULATOR"/>
    <property type="match status" value="1"/>
</dbReference>
<dbReference type="Gene3D" id="3.40.190.290">
    <property type="match status" value="1"/>
</dbReference>
<dbReference type="EMBL" id="CP006939">
    <property type="protein sequence ID" value="AHC14932.1"/>
    <property type="molecule type" value="Genomic_DNA"/>
</dbReference>
<dbReference type="GO" id="GO:0003700">
    <property type="term" value="F:DNA-binding transcription factor activity"/>
    <property type="evidence" value="ECO:0007669"/>
    <property type="project" value="InterPro"/>
</dbReference>
<dbReference type="SUPFAM" id="SSF46785">
    <property type="entry name" value="Winged helix' DNA-binding domain"/>
    <property type="match status" value="1"/>
</dbReference>
<dbReference type="FunFam" id="1.10.10.10:FF:000001">
    <property type="entry name" value="LysR family transcriptional regulator"/>
    <property type="match status" value="1"/>
</dbReference>
<dbReference type="InterPro" id="IPR000847">
    <property type="entry name" value="LysR_HTH_N"/>
</dbReference>
<dbReference type="PRINTS" id="PR00039">
    <property type="entry name" value="HTHLYSR"/>
</dbReference>
<dbReference type="SUPFAM" id="SSF53850">
    <property type="entry name" value="Periplasmic binding protein-like II"/>
    <property type="match status" value="1"/>
</dbReference>
<dbReference type="Proteomes" id="UP000018680">
    <property type="component" value="Chromosome"/>
</dbReference>
<dbReference type="Pfam" id="PF03466">
    <property type="entry name" value="LysR_substrate"/>
    <property type="match status" value="1"/>
</dbReference>
<evidence type="ECO:0000256" key="1">
    <source>
        <dbReference type="ARBA" id="ARBA00009437"/>
    </source>
</evidence>
<keyword evidence="2" id="KW-0805">Transcription regulation</keyword>
<comment type="similarity">
    <text evidence="1">Belongs to the LysR transcriptional regulatory family.</text>
</comment>
<dbReference type="KEGG" id="slr:L21SP2_1539"/>
<dbReference type="CDD" id="cd05466">
    <property type="entry name" value="PBP2_LTTR_substrate"/>
    <property type="match status" value="1"/>
</dbReference>
<name>V5WGH2_9SPIO</name>
<dbReference type="GO" id="GO:0000976">
    <property type="term" value="F:transcription cis-regulatory region binding"/>
    <property type="evidence" value="ECO:0007669"/>
    <property type="project" value="TreeGrafter"/>
</dbReference>
<evidence type="ECO:0000256" key="4">
    <source>
        <dbReference type="ARBA" id="ARBA00023163"/>
    </source>
</evidence>
<dbReference type="STRING" id="1307761.L21SP2_1539"/>
<dbReference type="eggNOG" id="COG0583">
    <property type="taxonomic scope" value="Bacteria"/>
</dbReference>
<evidence type="ECO:0000256" key="3">
    <source>
        <dbReference type="ARBA" id="ARBA00023125"/>
    </source>
</evidence>
<protein>
    <submittedName>
        <fullName evidence="6">Transcriptional regulator, LysR family</fullName>
    </submittedName>
</protein>
<dbReference type="InterPro" id="IPR036390">
    <property type="entry name" value="WH_DNA-bd_sf"/>
</dbReference>
<evidence type="ECO:0000256" key="2">
    <source>
        <dbReference type="ARBA" id="ARBA00023015"/>
    </source>
</evidence>
<keyword evidence="7" id="KW-1185">Reference proteome</keyword>
<evidence type="ECO:0000259" key="5">
    <source>
        <dbReference type="PROSITE" id="PS50931"/>
    </source>
</evidence>
<dbReference type="Pfam" id="PF00126">
    <property type="entry name" value="HTH_1"/>
    <property type="match status" value="1"/>
</dbReference>
<dbReference type="AlphaFoldDB" id="V5WGH2"/>
<organism evidence="6 7">
    <name type="scientific">Salinispira pacifica</name>
    <dbReference type="NCBI Taxonomy" id="1307761"/>
    <lineage>
        <taxon>Bacteria</taxon>
        <taxon>Pseudomonadati</taxon>
        <taxon>Spirochaetota</taxon>
        <taxon>Spirochaetia</taxon>
        <taxon>Spirochaetales</taxon>
        <taxon>Spirochaetaceae</taxon>
        <taxon>Salinispira</taxon>
    </lineage>
</organism>
<sequence>MSINYNHLRYFWFVAHEGKLNKAAEELNISQSALSVQIKILESQLGHQLFLRQGRQLILSEAGRLVLDYADSIFKTGEELLHQLTHNHAVERNVFRVGAITTLSRNFQIGFLRPLMGRPEIELKVLSGSLGYLLQSLENHSIDIALTNHAPIRDSSAPWVSHLISHQPVSLVGDPEKQYQTRELKNLLEEEPLLLPSMESNIRMSINALMDRWDVHPTIAAEINDMTMLRLMAREKTALAVVPPIVVKDELESGSLEEIYRLPDIRETFYAIVPRRRFPNPLVKELVSAG</sequence>
<proteinExistence type="inferred from homology"/>
<keyword evidence="3" id="KW-0238">DNA-binding</keyword>
<dbReference type="InterPro" id="IPR005119">
    <property type="entry name" value="LysR_subst-bd"/>
</dbReference>
<gene>
    <name evidence="6" type="ORF">L21SP2_1539</name>
</gene>
<dbReference type="InterPro" id="IPR036388">
    <property type="entry name" value="WH-like_DNA-bd_sf"/>
</dbReference>
<keyword evidence="4" id="KW-0804">Transcription</keyword>
<dbReference type="OrthoDB" id="9803714at2"/>
<reference evidence="6 7" key="1">
    <citation type="journal article" date="2015" name="Stand. Genomic Sci.">
        <title>Complete genome sequence and description of Salinispira pacifica gen. nov., sp. nov., a novel spirochaete isolated form a hypersaline microbial mat.</title>
        <authorList>
            <person name="Ben Hania W."/>
            <person name="Joseph M."/>
            <person name="Schumann P."/>
            <person name="Bunk B."/>
            <person name="Fiebig A."/>
            <person name="Sproer C."/>
            <person name="Klenk H.P."/>
            <person name="Fardeau M.L."/>
            <person name="Spring S."/>
        </authorList>
    </citation>
    <scope>NUCLEOTIDE SEQUENCE [LARGE SCALE GENOMIC DNA]</scope>
    <source>
        <strain evidence="6 7">L21-RPul-D2</strain>
    </source>
</reference>
<accession>V5WGH2</accession>
<evidence type="ECO:0000313" key="7">
    <source>
        <dbReference type="Proteomes" id="UP000018680"/>
    </source>
</evidence>
<dbReference type="PANTHER" id="PTHR30126:SF98">
    <property type="entry name" value="HTH-TYPE TRANSCRIPTIONAL ACTIVATOR BAUR"/>
    <property type="match status" value="1"/>
</dbReference>
<dbReference type="HOGENOM" id="CLU_039613_6_1_12"/>
<evidence type="ECO:0000313" key="6">
    <source>
        <dbReference type="EMBL" id="AHC14932.1"/>
    </source>
</evidence>
<dbReference type="PATRIC" id="fig|1307761.3.peg.1534"/>
<feature type="domain" description="HTH lysR-type" evidence="5">
    <location>
        <begin position="3"/>
        <end position="60"/>
    </location>
</feature>